<protein>
    <submittedName>
        <fullName evidence="1">N-formylglutamate amidohydrolase</fullName>
    </submittedName>
</protein>
<dbReference type="SUPFAM" id="SSF53187">
    <property type="entry name" value="Zn-dependent exopeptidases"/>
    <property type="match status" value="1"/>
</dbReference>
<dbReference type="Pfam" id="PF05013">
    <property type="entry name" value="FGase"/>
    <property type="match status" value="1"/>
</dbReference>
<sequence>MKLVLTCEHAYNNIPRKYQGLFLKAEKILNSHRGYDPGALELFKTLEELAYFSQVQETGRLLVEVNRSIKHPQLFSEFTKKLPRREKLEVLDTYYFPYRNSVETQISRLIEKGEKVLHLSVHTFTPYLNEEIRNTGIGLLYDSSRKMEKHFCKNFKQYLNEQNPHLKIRFNYPYLGKADGFTTYLRKKFPEDYMGIELEVNQSFVINNQMNSAIKKQIFFALKEAFINYK</sequence>
<evidence type="ECO:0000313" key="2">
    <source>
        <dbReference type="Proteomes" id="UP000635665"/>
    </source>
</evidence>
<reference evidence="1 2" key="1">
    <citation type="submission" date="2020-12" db="EMBL/GenBank/DDBJ databases">
        <title>Salegentibacter orientalis sp. nov., isolated from costal sediment.</title>
        <authorList>
            <person name="Lian F.-B."/>
        </authorList>
    </citation>
    <scope>NUCLEOTIDE SEQUENCE [LARGE SCALE GENOMIC DNA]</scope>
    <source>
        <strain evidence="1 2">F60176</strain>
    </source>
</reference>
<dbReference type="EMBL" id="JAEHNY010000002">
    <property type="protein sequence ID" value="MBI6118910.1"/>
    <property type="molecule type" value="Genomic_DNA"/>
</dbReference>
<dbReference type="Proteomes" id="UP000635665">
    <property type="component" value="Unassembled WGS sequence"/>
</dbReference>
<dbReference type="Gene3D" id="3.40.630.40">
    <property type="entry name" value="Zn-dependent exopeptidases"/>
    <property type="match status" value="1"/>
</dbReference>
<gene>
    <name evidence="1" type="ORF">I6U50_02630</name>
</gene>
<name>A0ABS0TCZ4_9FLAO</name>
<proteinExistence type="predicted"/>
<dbReference type="InterPro" id="IPR007709">
    <property type="entry name" value="N-FG_amidohydro"/>
</dbReference>
<accession>A0ABS0TCZ4</accession>
<comment type="caution">
    <text evidence="1">The sequence shown here is derived from an EMBL/GenBank/DDBJ whole genome shotgun (WGS) entry which is preliminary data.</text>
</comment>
<organism evidence="1 2">
    <name type="scientific">Salegentibacter maritimus</name>
    <dbReference type="NCBI Taxonomy" id="2794347"/>
    <lineage>
        <taxon>Bacteria</taxon>
        <taxon>Pseudomonadati</taxon>
        <taxon>Bacteroidota</taxon>
        <taxon>Flavobacteriia</taxon>
        <taxon>Flavobacteriales</taxon>
        <taxon>Flavobacteriaceae</taxon>
        <taxon>Salegentibacter</taxon>
    </lineage>
</organism>
<keyword evidence="2" id="KW-1185">Reference proteome</keyword>
<evidence type="ECO:0000313" key="1">
    <source>
        <dbReference type="EMBL" id="MBI6118910.1"/>
    </source>
</evidence>
<dbReference type="RefSeq" id="WP_198637753.1">
    <property type="nucleotide sequence ID" value="NZ_JAEHNY010000002.1"/>
</dbReference>